<dbReference type="Gene3D" id="1.10.287.950">
    <property type="entry name" value="Methyl-accepting chemotaxis protein"/>
    <property type="match status" value="1"/>
</dbReference>
<dbReference type="SMART" id="SM00283">
    <property type="entry name" value="MA"/>
    <property type="match status" value="1"/>
</dbReference>
<evidence type="ECO:0000259" key="6">
    <source>
        <dbReference type="PROSITE" id="PS50885"/>
    </source>
</evidence>
<feature type="transmembrane region" description="Helical" evidence="4">
    <location>
        <begin position="12"/>
        <end position="34"/>
    </location>
</feature>
<keyword evidence="1 3" id="KW-0807">Transducer</keyword>
<accession>A0A850T3K2</accession>
<keyword evidence="4" id="KW-1133">Transmembrane helix</keyword>
<dbReference type="InterPro" id="IPR003660">
    <property type="entry name" value="HAMP_dom"/>
</dbReference>
<dbReference type="GO" id="GO:0004888">
    <property type="term" value="F:transmembrane signaling receptor activity"/>
    <property type="evidence" value="ECO:0007669"/>
    <property type="project" value="InterPro"/>
</dbReference>
<feature type="domain" description="HAMP" evidence="6">
    <location>
        <begin position="226"/>
        <end position="280"/>
    </location>
</feature>
<comment type="similarity">
    <text evidence="2">Belongs to the methyl-accepting chemotaxis (MCP) protein family.</text>
</comment>
<dbReference type="GO" id="GO:0016020">
    <property type="term" value="C:membrane"/>
    <property type="evidence" value="ECO:0007669"/>
    <property type="project" value="InterPro"/>
</dbReference>
<reference evidence="7 8" key="1">
    <citation type="submission" date="2020-06" db="EMBL/GenBank/DDBJ databases">
        <title>High-quality draft genome of sulfate reducer Desulfobacter latus type strain AcrS2 isolated from marine sediment.</title>
        <authorList>
            <person name="Hoppe M."/>
            <person name="Larsen C.K."/>
            <person name="Marshall I.P.G."/>
            <person name="Schramm A."/>
            <person name="Marietou A.G."/>
        </authorList>
    </citation>
    <scope>NUCLEOTIDE SEQUENCE [LARGE SCALE GENOMIC DNA]</scope>
    <source>
        <strain evidence="7 8">AcRS2</strain>
    </source>
</reference>
<sequence length="571" mass="62430">MKTHFNSVGVSVKTAMLCSIIVFILLSVSSFISIKLESNLVEFLMDRSTIHINKIFEENSTLQKKALTSRTEINSEICSALSSYYLYNFAPDQLKKLLKSFLKFPGVQAIKVNDEDDLAFAAVWKAVDETIKAADRIPEDIQLNENLSFKADVTKDEETIGQVRIYYTTKFLDKKLEGDKADLEGTVNHFRETTTNKINNSIKTLIGVTIFIIIALVLCILLSLKFLVTGPINALKEMVVDLTKGDGDLTKRLEVKRQDEIGALAGWFNQFIEQIYKIIKDIISRTEHLNNCSTQMFNVAAQMSENTDITLRKSKDVASVAETMASNIEAVNTASDESSNSLKIVAAATEEMTSTINEIAQNTNHTNSMTNEAAEEAAKASKLVDELGEASKDIGNVTSVISDISEQTSLLALNATIEAARAGEAGKGFAVVANEIKELAQKTAQSASEIKEKIKNMQKTTDSAVFGIKKITEINTIVNETVTAIASAVEEQTATTKEISSKIEHASSGTSEISESINNSAEMVARITSDIGEITTSLDDVATGGSRVNDEAQELSQLAEKINELVRQFKV</sequence>
<evidence type="ECO:0000256" key="3">
    <source>
        <dbReference type="PROSITE-ProRule" id="PRU00284"/>
    </source>
</evidence>
<dbReference type="RefSeq" id="WP_218576531.1">
    <property type="nucleotide sequence ID" value="NZ_JACADJ010000004.1"/>
</dbReference>
<keyword evidence="4" id="KW-0472">Membrane</keyword>
<organism evidence="7 8">
    <name type="scientific">Desulfobacter latus</name>
    <dbReference type="NCBI Taxonomy" id="2292"/>
    <lineage>
        <taxon>Bacteria</taxon>
        <taxon>Pseudomonadati</taxon>
        <taxon>Thermodesulfobacteriota</taxon>
        <taxon>Desulfobacteria</taxon>
        <taxon>Desulfobacterales</taxon>
        <taxon>Desulfobacteraceae</taxon>
        <taxon>Desulfobacter</taxon>
    </lineage>
</organism>
<dbReference type="Gene3D" id="1.10.8.500">
    <property type="entry name" value="HAMP domain in histidine kinase"/>
    <property type="match status" value="1"/>
</dbReference>
<protein>
    <submittedName>
        <fullName evidence="7">HAMP domain-containing protein</fullName>
    </submittedName>
</protein>
<dbReference type="AlphaFoldDB" id="A0A850T3K2"/>
<dbReference type="Pfam" id="PF00015">
    <property type="entry name" value="MCPsignal"/>
    <property type="match status" value="1"/>
</dbReference>
<evidence type="ECO:0000256" key="2">
    <source>
        <dbReference type="ARBA" id="ARBA00029447"/>
    </source>
</evidence>
<dbReference type="CDD" id="cd06225">
    <property type="entry name" value="HAMP"/>
    <property type="match status" value="1"/>
</dbReference>
<dbReference type="PROSITE" id="PS50111">
    <property type="entry name" value="CHEMOTAXIS_TRANSDUC_2"/>
    <property type="match status" value="1"/>
</dbReference>
<proteinExistence type="inferred from homology"/>
<dbReference type="Pfam" id="PF00672">
    <property type="entry name" value="HAMP"/>
    <property type="match status" value="1"/>
</dbReference>
<evidence type="ECO:0000313" key="7">
    <source>
        <dbReference type="EMBL" id="NWH03792.1"/>
    </source>
</evidence>
<comment type="caution">
    <text evidence="7">The sequence shown here is derived from an EMBL/GenBank/DDBJ whole genome shotgun (WGS) entry which is preliminary data.</text>
</comment>
<dbReference type="PRINTS" id="PR00260">
    <property type="entry name" value="CHEMTRNSDUCR"/>
</dbReference>
<dbReference type="EMBL" id="JACADJ010000004">
    <property type="protein sequence ID" value="NWH03792.1"/>
    <property type="molecule type" value="Genomic_DNA"/>
</dbReference>
<dbReference type="SUPFAM" id="SSF58104">
    <property type="entry name" value="Methyl-accepting chemotaxis protein (MCP) signaling domain"/>
    <property type="match status" value="1"/>
</dbReference>
<evidence type="ECO:0000313" key="8">
    <source>
        <dbReference type="Proteomes" id="UP000553343"/>
    </source>
</evidence>
<gene>
    <name evidence="7" type="ORF">HXW94_02095</name>
</gene>
<feature type="domain" description="Methyl-accepting transducer" evidence="5">
    <location>
        <begin position="313"/>
        <end position="535"/>
    </location>
</feature>
<name>A0A850T3K2_9BACT</name>
<dbReference type="PANTHER" id="PTHR32089">
    <property type="entry name" value="METHYL-ACCEPTING CHEMOTAXIS PROTEIN MCPB"/>
    <property type="match status" value="1"/>
</dbReference>
<dbReference type="GO" id="GO:0006935">
    <property type="term" value="P:chemotaxis"/>
    <property type="evidence" value="ECO:0007669"/>
    <property type="project" value="InterPro"/>
</dbReference>
<dbReference type="PROSITE" id="PS50885">
    <property type="entry name" value="HAMP"/>
    <property type="match status" value="1"/>
</dbReference>
<evidence type="ECO:0000256" key="4">
    <source>
        <dbReference type="SAM" id="Phobius"/>
    </source>
</evidence>
<evidence type="ECO:0000256" key="1">
    <source>
        <dbReference type="ARBA" id="ARBA00023224"/>
    </source>
</evidence>
<dbReference type="PANTHER" id="PTHR32089:SF112">
    <property type="entry name" value="LYSOZYME-LIKE PROTEIN-RELATED"/>
    <property type="match status" value="1"/>
</dbReference>
<dbReference type="InterPro" id="IPR004089">
    <property type="entry name" value="MCPsignal_dom"/>
</dbReference>
<dbReference type="InterPro" id="IPR004090">
    <property type="entry name" value="Chemotax_Me-accpt_rcpt"/>
</dbReference>
<dbReference type="SMART" id="SM00304">
    <property type="entry name" value="HAMP"/>
    <property type="match status" value="1"/>
</dbReference>
<keyword evidence="4" id="KW-0812">Transmembrane</keyword>
<dbReference type="GO" id="GO:0007165">
    <property type="term" value="P:signal transduction"/>
    <property type="evidence" value="ECO:0007669"/>
    <property type="project" value="UniProtKB-KW"/>
</dbReference>
<keyword evidence="8" id="KW-1185">Reference proteome</keyword>
<dbReference type="Proteomes" id="UP000553343">
    <property type="component" value="Unassembled WGS sequence"/>
</dbReference>
<evidence type="ECO:0000259" key="5">
    <source>
        <dbReference type="PROSITE" id="PS50111"/>
    </source>
</evidence>
<feature type="transmembrane region" description="Helical" evidence="4">
    <location>
        <begin position="205"/>
        <end position="228"/>
    </location>
</feature>